<dbReference type="GeneTree" id="ENSGT00390000018619"/>
<evidence type="ECO:0000256" key="4">
    <source>
        <dbReference type="ARBA" id="ARBA00016437"/>
    </source>
</evidence>
<evidence type="ECO:0000256" key="3">
    <source>
        <dbReference type="ARBA" id="ARBA00006674"/>
    </source>
</evidence>
<dbReference type="Bgee" id="ENSCPOG00000012282">
    <property type="expression patterns" value="Expressed in zone of skin and 13 other cell types or tissues"/>
</dbReference>
<protein>
    <recommendedName>
        <fullName evidence="4 10">Nucleolar protein 6</fullName>
    </recommendedName>
</protein>
<dbReference type="AlphaFoldDB" id="H0VL29"/>
<evidence type="ECO:0000259" key="14">
    <source>
        <dbReference type="Pfam" id="PF17404"/>
    </source>
</evidence>
<evidence type="ECO:0000313" key="19">
    <source>
        <dbReference type="Proteomes" id="UP000005447"/>
    </source>
</evidence>
<evidence type="ECO:0000256" key="8">
    <source>
        <dbReference type="ARBA" id="ARBA00035000"/>
    </source>
</evidence>
<comment type="function">
    <text evidence="8">Part of the small subunit (SSU) processome, first precursor of the small eukaryotic ribosomal subunit. During the assembly of the SSU processome in the nucleolus, many ribosome biogenesis factors, an RNA chaperone and ribosomal proteins associate with the nascent pre-rRNA and work in concert to generate RNA folding, modifications, rearrangements and cleavage as well as targeted degradation of pre-ribosomal RNA by the RNA exosome.</text>
</comment>
<dbReference type="GO" id="GO:0005739">
    <property type="term" value="C:mitochondrion"/>
    <property type="evidence" value="ECO:0007669"/>
    <property type="project" value="Ensembl"/>
</dbReference>
<dbReference type="FunFam" id="3.30.70.3030:FF:000001">
    <property type="entry name" value="Nucleolar protein 6"/>
    <property type="match status" value="1"/>
</dbReference>
<dbReference type="InterPro" id="IPR035369">
    <property type="entry name" value="Nrap_D4"/>
</dbReference>
<dbReference type="KEGG" id="cpoc:100724103"/>
<dbReference type="RefSeq" id="XP_003470881.1">
    <property type="nucleotide sequence ID" value="XM_003470833.5"/>
</dbReference>
<feature type="domain" description="Nrap protein" evidence="14">
    <location>
        <begin position="468"/>
        <end position="627"/>
    </location>
</feature>
<dbReference type="GO" id="GO:0006364">
    <property type="term" value="P:rRNA processing"/>
    <property type="evidence" value="ECO:0007669"/>
    <property type="project" value="TreeGrafter"/>
</dbReference>
<accession>H0VL29</accession>
<dbReference type="Gene3D" id="1.10.1410.10">
    <property type="match status" value="2"/>
</dbReference>
<evidence type="ECO:0000259" key="16">
    <source>
        <dbReference type="Pfam" id="PF17406"/>
    </source>
</evidence>
<evidence type="ECO:0000256" key="6">
    <source>
        <dbReference type="ARBA" id="ARBA00022884"/>
    </source>
</evidence>
<evidence type="ECO:0000256" key="7">
    <source>
        <dbReference type="ARBA" id="ARBA00023242"/>
    </source>
</evidence>
<dbReference type="Pfam" id="PF17406">
    <property type="entry name" value="Nrap_D5"/>
    <property type="match status" value="1"/>
</dbReference>
<dbReference type="OrthoDB" id="10251401at2759"/>
<dbReference type="STRING" id="10141.ENSCPOP00000011045"/>
<dbReference type="Gene3D" id="3.30.70.3030">
    <property type="match status" value="1"/>
</dbReference>
<organism evidence="18 19">
    <name type="scientific">Cavia porcellus</name>
    <name type="common">Guinea pig</name>
    <dbReference type="NCBI Taxonomy" id="10141"/>
    <lineage>
        <taxon>Eukaryota</taxon>
        <taxon>Metazoa</taxon>
        <taxon>Chordata</taxon>
        <taxon>Craniata</taxon>
        <taxon>Vertebrata</taxon>
        <taxon>Euteleostomi</taxon>
        <taxon>Mammalia</taxon>
        <taxon>Eutheria</taxon>
        <taxon>Euarchontoglires</taxon>
        <taxon>Glires</taxon>
        <taxon>Rodentia</taxon>
        <taxon>Hystricomorpha</taxon>
        <taxon>Caviidae</taxon>
        <taxon>Cavia</taxon>
    </lineage>
</organism>
<dbReference type="GeneID" id="100724103"/>
<comment type="similarity">
    <text evidence="3 10">Belongs to the NRAP family.</text>
</comment>
<dbReference type="InterPro" id="IPR035368">
    <property type="entry name" value="Nrap_D3"/>
</dbReference>
<feature type="region of interest" description="Disordered" evidence="11">
    <location>
        <begin position="1"/>
        <end position="37"/>
    </location>
</feature>
<dbReference type="FunCoup" id="H0VL29">
    <property type="interactions" value="3022"/>
</dbReference>
<dbReference type="Proteomes" id="UP000005447">
    <property type="component" value="Unassembled WGS sequence"/>
</dbReference>
<name>H0VL29_CAVPO</name>
<keyword evidence="6 10" id="KW-0694">RNA-binding</keyword>
<dbReference type="HOGENOM" id="CLU_003502_0_1_1"/>
<evidence type="ECO:0000256" key="5">
    <source>
        <dbReference type="ARBA" id="ARBA00022454"/>
    </source>
</evidence>
<dbReference type="CTD" id="65083"/>
<evidence type="ECO:0000256" key="2">
    <source>
        <dbReference type="ARBA" id="ARBA00004604"/>
    </source>
</evidence>
<evidence type="ECO:0000259" key="12">
    <source>
        <dbReference type="Pfam" id="PF03813"/>
    </source>
</evidence>
<feature type="domain" description="Nrap protein" evidence="17">
    <location>
        <begin position="1005"/>
        <end position="1137"/>
    </location>
</feature>
<keyword evidence="19" id="KW-1185">Reference proteome</keyword>
<dbReference type="InterPro" id="IPR035082">
    <property type="entry name" value="Nrap_D1"/>
</dbReference>
<comment type="subcellular location">
    <subcellularLocation>
        <location evidence="1">Chromosome</location>
    </subcellularLocation>
    <subcellularLocation>
        <location evidence="2 10">Nucleus</location>
        <location evidence="2 10">Nucleolus</location>
    </subcellularLocation>
</comment>
<reference evidence="19" key="1">
    <citation type="journal article" date="2011" name="Nature">
        <title>A high-resolution map of human evolutionary constraint using 29 mammals.</title>
        <authorList>
            <person name="Lindblad-Toh K."/>
            <person name="Garber M."/>
            <person name="Zuk O."/>
            <person name="Lin M.F."/>
            <person name="Parker B.J."/>
            <person name="Washietl S."/>
            <person name="Kheradpour P."/>
            <person name="Ernst J."/>
            <person name="Jordan G."/>
            <person name="Mauceli E."/>
            <person name="Ward L.D."/>
            <person name="Lowe C.B."/>
            <person name="Holloway A.K."/>
            <person name="Clamp M."/>
            <person name="Gnerre S."/>
            <person name="Alfoldi J."/>
            <person name="Beal K."/>
            <person name="Chang J."/>
            <person name="Clawson H."/>
            <person name="Cuff J."/>
            <person name="Di Palma F."/>
            <person name="Fitzgerald S."/>
            <person name="Flicek P."/>
            <person name="Guttman M."/>
            <person name="Hubisz M.J."/>
            <person name="Jaffe D.B."/>
            <person name="Jungreis I."/>
            <person name="Kent W.J."/>
            <person name="Kostka D."/>
            <person name="Lara M."/>
            <person name="Martins A.L."/>
            <person name="Massingham T."/>
            <person name="Moltke I."/>
            <person name="Raney B.J."/>
            <person name="Rasmussen M.D."/>
            <person name="Robinson J."/>
            <person name="Stark A."/>
            <person name="Vilella A.J."/>
            <person name="Wen J."/>
            <person name="Xie X."/>
            <person name="Zody M.C."/>
            <person name="Baldwin J."/>
            <person name="Bloom T."/>
            <person name="Chin C.W."/>
            <person name="Heiman D."/>
            <person name="Nicol R."/>
            <person name="Nusbaum C."/>
            <person name="Young S."/>
            <person name="Wilkinson J."/>
            <person name="Worley K.C."/>
            <person name="Kovar C.L."/>
            <person name="Muzny D.M."/>
            <person name="Gibbs R.A."/>
            <person name="Cree A."/>
            <person name="Dihn H.H."/>
            <person name="Fowler G."/>
            <person name="Jhangiani S."/>
            <person name="Joshi V."/>
            <person name="Lee S."/>
            <person name="Lewis L.R."/>
            <person name="Nazareth L.V."/>
            <person name="Okwuonu G."/>
            <person name="Santibanez J."/>
            <person name="Warren W.C."/>
            <person name="Mardis E.R."/>
            <person name="Weinstock G.M."/>
            <person name="Wilson R.K."/>
            <person name="Delehaunty K."/>
            <person name="Dooling D."/>
            <person name="Fronik C."/>
            <person name="Fulton L."/>
            <person name="Fulton B."/>
            <person name="Graves T."/>
            <person name="Minx P."/>
            <person name="Sodergren E."/>
            <person name="Birney E."/>
            <person name="Margulies E.H."/>
            <person name="Herrero J."/>
            <person name="Green E.D."/>
            <person name="Haussler D."/>
            <person name="Siepel A."/>
            <person name="Goldman N."/>
            <person name="Pollard K.S."/>
            <person name="Pedersen J.S."/>
            <person name="Lander E.S."/>
            <person name="Kellis M."/>
        </authorList>
    </citation>
    <scope>NUCLEOTIDE SEQUENCE [LARGE SCALE GENOMIC DNA]</scope>
    <source>
        <strain evidence="19">2N</strain>
    </source>
</reference>
<keyword evidence="7 10" id="KW-0539">Nucleus</keyword>
<dbReference type="InterPro" id="IPR035367">
    <property type="entry name" value="Nrap_D2"/>
</dbReference>
<dbReference type="GO" id="GO:0003723">
    <property type="term" value="F:RNA binding"/>
    <property type="evidence" value="ECO:0007669"/>
    <property type="project" value="UniProtKB-KW"/>
</dbReference>
<dbReference type="Pfam" id="PF17404">
    <property type="entry name" value="Nrap_D3"/>
    <property type="match status" value="1"/>
</dbReference>
<feature type="domain" description="Nrap protein" evidence="13">
    <location>
        <begin position="324"/>
        <end position="462"/>
    </location>
</feature>
<evidence type="ECO:0000313" key="18">
    <source>
        <dbReference type="Ensembl" id="ENSCPOP00000011045.2"/>
    </source>
</evidence>
<evidence type="ECO:0000259" key="17">
    <source>
        <dbReference type="Pfam" id="PF17407"/>
    </source>
</evidence>
<gene>
    <name evidence="18" type="primary">NOL6</name>
</gene>
<dbReference type="GO" id="GO:0006409">
    <property type="term" value="P:tRNA export from nucleus"/>
    <property type="evidence" value="ECO:0007669"/>
    <property type="project" value="TreeGrafter"/>
</dbReference>
<feature type="domain" description="Nrap protein" evidence="16">
    <location>
        <begin position="848"/>
        <end position="1003"/>
    </location>
</feature>
<dbReference type="FunFam" id="1.10.1410.10:FF:000006">
    <property type="entry name" value="Nucleolar protein 6"/>
    <property type="match status" value="1"/>
</dbReference>
<comment type="subunit">
    <text evidence="9">Part of the small subunit (SSU) processome, composed of more than 70 proteins and the RNA chaperone small nucleolar RNA (snoRNA) U3. Interacts with RRP7A; required for NOL6 localization to nucleolus.</text>
</comment>
<feature type="domain" description="Nrap protein" evidence="15">
    <location>
        <begin position="642"/>
        <end position="846"/>
    </location>
</feature>
<keyword evidence="5" id="KW-0158">Chromosome</keyword>
<dbReference type="GO" id="GO:0042274">
    <property type="term" value="P:ribosomal small subunit biogenesis"/>
    <property type="evidence" value="ECO:0007669"/>
    <property type="project" value="Ensembl"/>
</dbReference>
<evidence type="ECO:0000259" key="15">
    <source>
        <dbReference type="Pfam" id="PF17405"/>
    </source>
</evidence>
<dbReference type="GO" id="GO:0032545">
    <property type="term" value="C:CURI complex"/>
    <property type="evidence" value="ECO:0007669"/>
    <property type="project" value="TreeGrafter"/>
</dbReference>
<dbReference type="eggNOG" id="KOG2054">
    <property type="taxonomic scope" value="Eukaryota"/>
</dbReference>
<dbReference type="FunFam" id="1.10.1410.10:FF:000005">
    <property type="entry name" value="Nucleolar protein 6"/>
    <property type="match status" value="1"/>
</dbReference>
<dbReference type="GO" id="GO:0005654">
    <property type="term" value="C:nucleoplasm"/>
    <property type="evidence" value="ECO:0007669"/>
    <property type="project" value="Ensembl"/>
</dbReference>
<dbReference type="InterPro" id="IPR035370">
    <property type="entry name" value="Nrap_D5"/>
</dbReference>
<dbReference type="VEuPathDB" id="HostDB:ENSCPOG00000012282"/>
<sequence length="1146" mass="127962">MGPASAEEHLRRAAGEPEMMGPAMDGTVQGGKKMASRKRTVAGSLVDSLLQPVKLSPEELYKEPTNEELNRLRETEILFHSSLLRLQVEELLKEVRLSEKKKGRIDVFLQEVNQRIKKVPSTAETELIDQAWLPAGVRVPLHQVPFTVKGSFRFLPPVQVTIVGSYLLGTCTRPDINVDMALTMPREILQDKDLLNQRYFRKRALYLAHLADHLARDPLFGSVHFSYANGCHLKPLLLLRPHGKDEHLVTVRLHPCPPLDFFRPCRLLPSKNNVRSTWYQGQSHPGDGKPEPPTPHYNTWVLQDTALESHMQLLSTVLSSAQGLKDGVTLLKVWLRQRELDKGLGGFNGFLISMLIAFLVSTRKIHTTMSGYQVLRSVLQFLATTDLTVNGISLCLSSDPSLPALADFYQAFPVVFLDSSGRLNLCADVTASTYHQVQHEARLSMALLDSKADDGFQLLLMTPKPMVRSFDHVLHVRPVSRLQAACHRLKLCPELQDSGGDYVSAVLGPLTALLEKGLGTRLQLLAHSRPPVPEWDISQDPPKHRDSGALSLGLLLQPEGLSSVLELGPEADQPEAADFRQFWGSRSELRRFQDGAIREAVVWEASSLHQKRLIPHQVVTHLLALHADIPDTCIHYVGGFLDALIQRPKEPSSTGEEALTVAVCCYDDLSRLLWGLEGLPLTVSAVQGAHPVLRYTEVFPPAPVRPAFSFHEHLQERGLLLPRSDKPCPAYVEPMTVVCHLEGSGHWPQDAEAVQRVRAAFQLRLAELLTQQHGLQCRATATHTDVLKDGFVFRIRVAYQREPQILREVQSPEGMISLRDTPASLRLERDTKHLPLLTSALHGLQQQHPAFSGVARLAKRWVRAQLLGEGFTDESLDLVTAALFLHPEPFTPPSSPQVGFLRFLSLVSTFDWKNNPLIVNLNNELTAEEQVEIHRDFLAARTRLPVMVLVTPQDRKSSVWTQDGPTAQILQQLVILAAEALSILEKQLMDPWGPGDIRTVFRPPLDIYDVLIRLSPRHIPRHRQAVDCPAASFCRGLLREPGPSSLMPVLGYDPPQLYLAQLREAFEDLALFFYDQHGGEVIGVLWKPTSFQPQPFKASSTKGRMVVSQGEELVMVPNIEAILEDFAVLGEGLVQSVEAQSERWTV</sequence>
<dbReference type="EMBL" id="AAKN02030389">
    <property type="status" value="NOT_ANNOTATED_CDS"/>
    <property type="molecule type" value="Genomic_DNA"/>
</dbReference>
<proteinExistence type="inferred from homology"/>
<evidence type="ECO:0000256" key="9">
    <source>
        <dbReference type="ARBA" id="ARBA00063084"/>
    </source>
</evidence>
<feature type="domain" description="Nrap protein" evidence="12">
    <location>
        <begin position="178"/>
        <end position="318"/>
    </location>
</feature>
<evidence type="ECO:0000256" key="1">
    <source>
        <dbReference type="ARBA" id="ARBA00004286"/>
    </source>
</evidence>
<dbReference type="Pfam" id="PF17403">
    <property type="entry name" value="Nrap_D2"/>
    <property type="match status" value="1"/>
</dbReference>
<reference evidence="18" key="2">
    <citation type="submission" date="2025-08" db="UniProtKB">
        <authorList>
            <consortium name="Ensembl"/>
        </authorList>
    </citation>
    <scope>IDENTIFICATION</scope>
    <source>
        <strain evidence="18">2N</strain>
    </source>
</reference>
<dbReference type="InParanoid" id="H0VL29"/>
<dbReference type="InterPro" id="IPR035371">
    <property type="entry name" value="Nrap_D6"/>
</dbReference>
<dbReference type="PANTHER" id="PTHR17972">
    <property type="entry name" value="NUCLEOLAR RNA-ASSOCIATED PROTEIN"/>
    <property type="match status" value="1"/>
</dbReference>
<dbReference type="GO" id="GO:0034456">
    <property type="term" value="C:UTP-C complex"/>
    <property type="evidence" value="ECO:0007669"/>
    <property type="project" value="TreeGrafter"/>
</dbReference>
<dbReference type="Pfam" id="PF17407">
    <property type="entry name" value="Nrap_D6"/>
    <property type="match status" value="1"/>
</dbReference>
<dbReference type="Pfam" id="PF03813">
    <property type="entry name" value="Nrap"/>
    <property type="match status" value="1"/>
</dbReference>
<dbReference type="GO" id="GO:0000794">
    <property type="term" value="C:condensed nuclear chromosome"/>
    <property type="evidence" value="ECO:0007669"/>
    <property type="project" value="Ensembl"/>
</dbReference>
<dbReference type="Pfam" id="PF17405">
    <property type="entry name" value="Nrap_D4"/>
    <property type="match status" value="1"/>
</dbReference>
<feature type="compositionally biased region" description="Basic and acidic residues" evidence="11">
    <location>
        <begin position="1"/>
        <end position="15"/>
    </location>
</feature>
<dbReference type="GO" id="GO:0032040">
    <property type="term" value="C:small-subunit processome"/>
    <property type="evidence" value="ECO:0007669"/>
    <property type="project" value="Ensembl"/>
</dbReference>
<evidence type="ECO:0000256" key="10">
    <source>
        <dbReference type="RuleBase" id="RU364032"/>
    </source>
</evidence>
<reference evidence="18" key="3">
    <citation type="submission" date="2025-09" db="UniProtKB">
        <authorList>
            <consortium name="Ensembl"/>
        </authorList>
    </citation>
    <scope>IDENTIFICATION</scope>
    <source>
        <strain evidence="18">2N</strain>
    </source>
</reference>
<evidence type="ECO:0000256" key="11">
    <source>
        <dbReference type="SAM" id="MobiDB-lite"/>
    </source>
</evidence>
<dbReference type="OMA" id="NPHGGKE"/>
<dbReference type="Ensembl" id="ENSCPOT00000012398.3">
    <property type="protein sequence ID" value="ENSCPOP00000011045.2"/>
    <property type="gene ID" value="ENSCPOG00000012282.4"/>
</dbReference>
<dbReference type="PANTHER" id="PTHR17972:SF0">
    <property type="entry name" value="NUCLEOLAR PROTEIN 6"/>
    <property type="match status" value="1"/>
</dbReference>
<evidence type="ECO:0000259" key="13">
    <source>
        <dbReference type="Pfam" id="PF17403"/>
    </source>
</evidence>
<dbReference type="InterPro" id="IPR005554">
    <property type="entry name" value="NOL6/Upt22"/>
</dbReference>